<dbReference type="AlphaFoldDB" id="A0A6P7Y9T0"/>
<dbReference type="Proteomes" id="UP000515156">
    <property type="component" value="Chromosome 6"/>
</dbReference>
<keyword evidence="7" id="KW-1133">Transmembrane helix</keyword>
<evidence type="ECO:0000256" key="4">
    <source>
        <dbReference type="ARBA" id="ARBA00053394"/>
    </source>
</evidence>
<dbReference type="CTD" id="7827"/>
<dbReference type="OrthoDB" id="2105077at2759"/>
<keyword evidence="7" id="KW-0812">Transmembrane</keyword>
<sequence>MFLLTPELSLKMEKGSRSASRDSQRRNKEDFAAKETKRAKAESTGKELVKKHQDSQRGRARDRKKETRSTLMIDNKVTTSTVVDVDDVVGSDAETEVMALLDSERNEDGVQAVGLGVCEWLLTILSFLLLLLTLPVSIWFCMKIVREYERAVIFRLGRLLPGRARGPGLFFFLPCLDTYHRVDLRLMTTEIHFHEIVTKDMFTLEISEICYYRMENARLLLTSIFNLSTALQLLVQTTTKRLLAHRSFSEILLERKSIAQELKVALDAVTCRWGIKIERTEIKDVRLPAELQQSMALEAEAQRQAKVKVIAAEGEKVASESLKIAAEILSGSPAATQLRYLHTLQSLSAEKHSTIVLPLPFDLLSMISTISHKVPECCSSTSTTQPEEVLQGSVKKDSPML</sequence>
<reference evidence="10" key="1">
    <citation type="submission" date="2025-08" db="UniProtKB">
        <authorList>
            <consortium name="RefSeq"/>
        </authorList>
    </citation>
    <scope>IDENTIFICATION</scope>
</reference>
<feature type="region of interest" description="Disordered" evidence="6">
    <location>
        <begin position="1"/>
        <end position="70"/>
    </location>
</feature>
<dbReference type="InterPro" id="IPR001107">
    <property type="entry name" value="Band_7"/>
</dbReference>
<dbReference type="GO" id="GO:0009898">
    <property type="term" value="C:cytoplasmic side of plasma membrane"/>
    <property type="evidence" value="ECO:0007669"/>
    <property type="project" value="UniProtKB-ARBA"/>
</dbReference>
<dbReference type="Gene3D" id="3.30.479.30">
    <property type="entry name" value="Band 7 domain"/>
    <property type="match status" value="1"/>
</dbReference>
<feature type="compositionally biased region" description="Basic and acidic residues" evidence="6">
    <location>
        <begin position="10"/>
        <end position="68"/>
    </location>
</feature>
<dbReference type="InterPro" id="IPR001972">
    <property type="entry name" value="Stomatin_HflK_fam"/>
</dbReference>
<dbReference type="Gene3D" id="6.10.250.2090">
    <property type="match status" value="1"/>
</dbReference>
<dbReference type="FunCoup" id="A0A6P7Y9T0">
    <property type="interactions" value="34"/>
</dbReference>
<evidence type="ECO:0000256" key="2">
    <source>
        <dbReference type="ARBA" id="ARBA00008164"/>
    </source>
</evidence>
<proteinExistence type="inferred from homology"/>
<comment type="similarity">
    <text evidence="2">Belongs to the band 7/mec-2 family.</text>
</comment>
<dbReference type="FunFam" id="3.30.479.30:FF:000004">
    <property type="entry name" value="Putative membrane protease family, stomatin"/>
    <property type="match status" value="1"/>
</dbReference>
<comment type="function">
    <text evidence="4">Plays a role in the regulation of glomerular permeability, acting probably as a linker between the plasma membrane and the cytoskeleton.</text>
</comment>
<evidence type="ECO:0000313" key="10">
    <source>
        <dbReference type="RefSeq" id="XP_030061686.1"/>
    </source>
</evidence>
<evidence type="ECO:0000256" key="5">
    <source>
        <dbReference type="ARBA" id="ARBA00071670"/>
    </source>
</evidence>
<name>A0A6P7Y9T0_9AMPH</name>
<protein>
    <recommendedName>
        <fullName evidence="5">Podocin</fullName>
    </recommendedName>
</protein>
<evidence type="ECO:0000259" key="8">
    <source>
        <dbReference type="SMART" id="SM00244"/>
    </source>
</evidence>
<keyword evidence="9" id="KW-1185">Reference proteome</keyword>
<feature type="region of interest" description="Disordered" evidence="6">
    <location>
        <begin position="378"/>
        <end position="401"/>
    </location>
</feature>
<keyword evidence="3 7" id="KW-0472">Membrane</keyword>
<comment type="subcellular location">
    <subcellularLocation>
        <location evidence="1">Membrane</location>
    </subcellularLocation>
</comment>
<dbReference type="PANTHER" id="PTHR10264">
    <property type="entry name" value="BAND 7 PROTEIN-RELATED"/>
    <property type="match status" value="1"/>
</dbReference>
<organism evidence="9 10">
    <name type="scientific">Microcaecilia unicolor</name>
    <dbReference type="NCBI Taxonomy" id="1415580"/>
    <lineage>
        <taxon>Eukaryota</taxon>
        <taxon>Metazoa</taxon>
        <taxon>Chordata</taxon>
        <taxon>Craniata</taxon>
        <taxon>Vertebrata</taxon>
        <taxon>Euteleostomi</taxon>
        <taxon>Amphibia</taxon>
        <taxon>Gymnophiona</taxon>
        <taxon>Siphonopidae</taxon>
        <taxon>Microcaecilia</taxon>
    </lineage>
</organism>
<gene>
    <name evidence="10" type="primary">NPHS2</name>
</gene>
<evidence type="ECO:0000256" key="1">
    <source>
        <dbReference type="ARBA" id="ARBA00004370"/>
    </source>
</evidence>
<dbReference type="InterPro" id="IPR036013">
    <property type="entry name" value="Band_7/SPFH_dom_sf"/>
</dbReference>
<dbReference type="PRINTS" id="PR00721">
    <property type="entry name" value="STOMATIN"/>
</dbReference>
<dbReference type="SMART" id="SM00244">
    <property type="entry name" value="PHB"/>
    <property type="match status" value="1"/>
</dbReference>
<evidence type="ECO:0000313" key="9">
    <source>
        <dbReference type="Proteomes" id="UP000515156"/>
    </source>
</evidence>
<dbReference type="Pfam" id="PF01145">
    <property type="entry name" value="Band_7"/>
    <property type="match status" value="1"/>
</dbReference>
<dbReference type="KEGG" id="muo:115471903"/>
<dbReference type="GeneID" id="115471903"/>
<accession>A0A6P7Y9T0</accession>
<dbReference type="RefSeq" id="XP_030061686.1">
    <property type="nucleotide sequence ID" value="XM_030205826.1"/>
</dbReference>
<evidence type="ECO:0000256" key="6">
    <source>
        <dbReference type="SAM" id="MobiDB-lite"/>
    </source>
</evidence>
<dbReference type="SUPFAM" id="SSF117892">
    <property type="entry name" value="Band 7/SPFH domain"/>
    <property type="match status" value="1"/>
</dbReference>
<dbReference type="InParanoid" id="A0A6P7Y9T0"/>
<feature type="transmembrane region" description="Helical" evidence="7">
    <location>
        <begin position="120"/>
        <end position="141"/>
    </location>
</feature>
<dbReference type="PANTHER" id="PTHR10264:SF127">
    <property type="entry name" value="PODOCIN"/>
    <property type="match status" value="1"/>
</dbReference>
<evidence type="ECO:0000256" key="3">
    <source>
        <dbReference type="ARBA" id="ARBA00023136"/>
    </source>
</evidence>
<feature type="domain" description="Band 7" evidence="8">
    <location>
        <begin position="140"/>
        <end position="299"/>
    </location>
</feature>
<dbReference type="InterPro" id="IPR043202">
    <property type="entry name" value="Band-7_stomatin-like"/>
</dbReference>
<evidence type="ECO:0000256" key="7">
    <source>
        <dbReference type="SAM" id="Phobius"/>
    </source>
</evidence>